<accession>A0A540PY60</accession>
<dbReference type="Pfam" id="PF23636">
    <property type="entry name" value="DUF7144"/>
    <property type="match status" value="1"/>
</dbReference>
<evidence type="ECO:0000313" key="3">
    <source>
        <dbReference type="Proteomes" id="UP000318720"/>
    </source>
</evidence>
<name>A0A540PY60_9ACTN</name>
<evidence type="ECO:0000259" key="1">
    <source>
        <dbReference type="Pfam" id="PF23636"/>
    </source>
</evidence>
<dbReference type="Proteomes" id="UP000318720">
    <property type="component" value="Unassembled WGS sequence"/>
</dbReference>
<organism evidence="2 3">
    <name type="scientific">Streptomyces ipomoeae</name>
    <dbReference type="NCBI Taxonomy" id="103232"/>
    <lineage>
        <taxon>Bacteria</taxon>
        <taxon>Bacillati</taxon>
        <taxon>Actinomycetota</taxon>
        <taxon>Actinomycetes</taxon>
        <taxon>Kitasatosporales</taxon>
        <taxon>Streptomycetaceae</taxon>
        <taxon>Streptomyces</taxon>
    </lineage>
</organism>
<gene>
    <name evidence="2" type="ORF">Sipo8835_16830</name>
</gene>
<dbReference type="GeneID" id="301696461"/>
<sequence>MTATHTRPAHTAKQGWATGLTAFAAVMLFLVGLLDIFRGIMAIAEDDIFLTTRNYVFEFDLTGWGWVHLALGVVAVIVSFGLLKTATWARVAGVAIAGLVIIANFLSLPYYPVWSVVMITISGFIIWALCVVQRGNLFDLSEERPMSEARPSERTSYPRGPS</sequence>
<proteinExistence type="predicted"/>
<dbReference type="RefSeq" id="WP_009307480.1">
    <property type="nucleotide sequence ID" value="NZ_CP182305.1"/>
</dbReference>
<dbReference type="EMBL" id="SPAZ01000147">
    <property type="protein sequence ID" value="TQE33797.1"/>
    <property type="molecule type" value="Genomic_DNA"/>
</dbReference>
<dbReference type="AlphaFoldDB" id="A0A540PY60"/>
<evidence type="ECO:0000313" key="2">
    <source>
        <dbReference type="EMBL" id="TQE33797.1"/>
    </source>
</evidence>
<comment type="caution">
    <text evidence="2">The sequence shown here is derived from an EMBL/GenBank/DDBJ whole genome shotgun (WGS) entry which is preliminary data.</text>
</comment>
<reference evidence="2 3" key="1">
    <citation type="submission" date="2019-03" db="EMBL/GenBank/DDBJ databases">
        <title>Comparative genomic analyses of the sweetpotato soil rot pathogen, Streptomyces ipomoeae.</title>
        <authorList>
            <person name="Ruschel Soares N."/>
            <person name="Badger J.H."/>
            <person name="Huguet-Tapia J.C."/>
            <person name="Clark C.A."/>
            <person name="Pettis G.S."/>
        </authorList>
    </citation>
    <scope>NUCLEOTIDE SEQUENCE [LARGE SCALE GENOMIC DNA]</scope>
    <source>
        <strain evidence="2 3">88-35</strain>
    </source>
</reference>
<feature type="domain" description="DUF7144" evidence="1">
    <location>
        <begin position="21"/>
        <end position="133"/>
    </location>
</feature>
<dbReference type="InterPro" id="IPR055568">
    <property type="entry name" value="DUF7144"/>
</dbReference>
<protein>
    <recommendedName>
        <fullName evidence="1">DUF7144 domain-containing protein</fullName>
    </recommendedName>
</protein>